<dbReference type="InterPro" id="IPR018357">
    <property type="entry name" value="Hexapep_transf_CS"/>
</dbReference>
<name>A0ABS4E183_9HYPH</name>
<dbReference type="RefSeq" id="WP_209946547.1">
    <property type="nucleotide sequence ID" value="NZ_JAGGJU010000008.1"/>
</dbReference>
<dbReference type="PANTHER" id="PTHR43300:SF11">
    <property type="entry name" value="ACETYLTRANSFERASE RV3034C-RELATED"/>
    <property type="match status" value="1"/>
</dbReference>
<keyword evidence="6" id="KW-1185">Reference proteome</keyword>
<reference evidence="5 6" key="1">
    <citation type="submission" date="2021-03" db="EMBL/GenBank/DDBJ databases">
        <title>Genomic Encyclopedia of Type Strains, Phase IV (KMG-IV): sequencing the most valuable type-strain genomes for metagenomic binning, comparative biology and taxonomic classification.</title>
        <authorList>
            <person name="Goeker M."/>
        </authorList>
    </citation>
    <scope>NUCLEOTIDE SEQUENCE [LARGE SCALE GENOMIC DNA]</scope>
    <source>
        <strain evidence="5 6">DSM 21600</strain>
    </source>
</reference>
<proteinExistence type="inferred from homology"/>
<gene>
    <name evidence="5" type="ORF">J2Z17_003145</name>
</gene>
<protein>
    <submittedName>
        <fullName evidence="5">Phosphonate metabolism protein (Transferase hexapeptide repeat family)</fullName>
    </submittedName>
</protein>
<dbReference type="InterPro" id="IPR001451">
    <property type="entry name" value="Hexapep"/>
</dbReference>
<evidence type="ECO:0000313" key="6">
    <source>
        <dbReference type="Proteomes" id="UP000759443"/>
    </source>
</evidence>
<evidence type="ECO:0000313" key="5">
    <source>
        <dbReference type="EMBL" id="MBP1851697.1"/>
    </source>
</evidence>
<dbReference type="InterPro" id="IPR011004">
    <property type="entry name" value="Trimer_LpxA-like_sf"/>
</dbReference>
<dbReference type="SUPFAM" id="SSF51161">
    <property type="entry name" value="Trimeric LpxA-like enzymes"/>
    <property type="match status" value="1"/>
</dbReference>
<evidence type="ECO:0000256" key="2">
    <source>
        <dbReference type="ARBA" id="ARBA00022679"/>
    </source>
</evidence>
<keyword evidence="4" id="KW-0012">Acyltransferase</keyword>
<dbReference type="PANTHER" id="PTHR43300">
    <property type="entry name" value="ACETYLTRANSFERASE"/>
    <property type="match status" value="1"/>
</dbReference>
<dbReference type="InterPro" id="IPR017694">
    <property type="entry name" value="Phosphonate_tfrase_rpt"/>
</dbReference>
<evidence type="ECO:0000256" key="1">
    <source>
        <dbReference type="ARBA" id="ARBA00007274"/>
    </source>
</evidence>
<comment type="similarity">
    <text evidence="1">Belongs to the transferase hexapeptide repeat family.</text>
</comment>
<dbReference type="Proteomes" id="UP000759443">
    <property type="component" value="Unassembled WGS sequence"/>
</dbReference>
<sequence>MSRLPLSEVPAIHDSASVENSRLGRFTKVAEFCRIRDCEIGDYSYVMEHGHLWNTVIGKFSNIASFVRSNATNHPVERATLHHFTYRAGDYWPGVEEDETDFFEARRAAPVIIGHDTWIGHGATILPGITVGNGAVIGTGAVVTRDVAPYTIVGGVPAKLIRERFSAELGAAMDALCWWDWQHERLHAALSDFRHLSAQRFIAKYS</sequence>
<dbReference type="CDD" id="cd03349">
    <property type="entry name" value="LbH_XAT"/>
    <property type="match status" value="1"/>
</dbReference>
<dbReference type="Gene3D" id="2.160.10.10">
    <property type="entry name" value="Hexapeptide repeat proteins"/>
    <property type="match status" value="1"/>
</dbReference>
<dbReference type="EMBL" id="JAGGJU010000008">
    <property type="protein sequence ID" value="MBP1851697.1"/>
    <property type="molecule type" value="Genomic_DNA"/>
</dbReference>
<dbReference type="PROSITE" id="PS00101">
    <property type="entry name" value="HEXAPEP_TRANSFERASES"/>
    <property type="match status" value="1"/>
</dbReference>
<dbReference type="InterPro" id="IPR050179">
    <property type="entry name" value="Trans_hexapeptide_repeat"/>
</dbReference>
<accession>A0ABS4E183</accession>
<evidence type="ECO:0000256" key="4">
    <source>
        <dbReference type="ARBA" id="ARBA00023315"/>
    </source>
</evidence>
<dbReference type="Pfam" id="PF00132">
    <property type="entry name" value="Hexapep"/>
    <property type="match status" value="1"/>
</dbReference>
<keyword evidence="3" id="KW-0677">Repeat</keyword>
<evidence type="ECO:0000256" key="3">
    <source>
        <dbReference type="ARBA" id="ARBA00022737"/>
    </source>
</evidence>
<keyword evidence="2" id="KW-0808">Transferase</keyword>
<comment type="caution">
    <text evidence="5">The sequence shown here is derived from an EMBL/GenBank/DDBJ whole genome shotgun (WGS) entry which is preliminary data.</text>
</comment>
<dbReference type="NCBIfam" id="TIGR03308">
    <property type="entry name" value="phn_thr-fam"/>
    <property type="match status" value="1"/>
</dbReference>
<organism evidence="5 6">
    <name type="scientific">Rhizobium halophytocola</name>
    <dbReference type="NCBI Taxonomy" id="735519"/>
    <lineage>
        <taxon>Bacteria</taxon>
        <taxon>Pseudomonadati</taxon>
        <taxon>Pseudomonadota</taxon>
        <taxon>Alphaproteobacteria</taxon>
        <taxon>Hyphomicrobiales</taxon>
        <taxon>Rhizobiaceae</taxon>
        <taxon>Rhizobium/Agrobacterium group</taxon>
        <taxon>Rhizobium</taxon>
    </lineage>
</organism>